<dbReference type="Proteomes" id="UP000429229">
    <property type="component" value="Unassembled WGS sequence"/>
</dbReference>
<sequence>MADDSAVLRRPVFRGPRTAQTAAGQKRRHHSGVSDYGDSLRRLIRNTGPIPVAQFMAESNAHYYATRDPLGRGGDFVTAPEVSQMFGEMLGLWLADRWKKAGAPDNAIYVEFGPGRGTLASDALRAMAAAGLDPDVHFVEGSPVLRAAQAEAVPQARFHDDLTTLPDDRPLLVIANEYFDALPVRQLVKTEAGWRERMVGLEGERLVPVASDRPMDAALPSERRDAEPGTIIETAPAQVAQMRELGTRLATQGGAAMVVDYGYARPHTGSTLQALRAHEKVDPFAHPGEADLTAHVDFLALADTAIAAQAQVLGIATQSDLLRALGIERRAEALIAAAPARTEEIASALDRLVSPEQMGTLFKALLLAGEGWSD</sequence>
<dbReference type="EMBL" id="WTYR01000001">
    <property type="protein sequence ID" value="MXP11166.1"/>
    <property type="molecule type" value="Genomic_DNA"/>
</dbReference>
<evidence type="ECO:0000256" key="2">
    <source>
        <dbReference type="ARBA" id="ARBA00022679"/>
    </source>
</evidence>
<reference evidence="4 5" key="1">
    <citation type="submission" date="2019-12" db="EMBL/GenBank/DDBJ databases">
        <title>Genomic-based taxomic classification of the family Erythrobacteraceae.</title>
        <authorList>
            <person name="Xu L."/>
        </authorList>
    </citation>
    <scope>NUCLEOTIDE SEQUENCE [LARGE SCALE GENOMIC DNA]</scope>
    <source>
        <strain evidence="4 5">LMG 29519</strain>
    </source>
</reference>
<dbReference type="OrthoDB" id="9794208at2"/>
<dbReference type="GO" id="GO:0032259">
    <property type="term" value="P:methylation"/>
    <property type="evidence" value="ECO:0007669"/>
    <property type="project" value="UniProtKB-KW"/>
</dbReference>
<dbReference type="InterPro" id="IPR038375">
    <property type="entry name" value="NDUFAF7_sf"/>
</dbReference>
<dbReference type="Pfam" id="PF02636">
    <property type="entry name" value="Methyltransf_28"/>
    <property type="match status" value="1"/>
</dbReference>
<feature type="region of interest" description="Disordered" evidence="3">
    <location>
        <begin position="16"/>
        <end position="35"/>
    </location>
</feature>
<dbReference type="GO" id="GO:0035243">
    <property type="term" value="F:protein-arginine omega-N symmetric methyltransferase activity"/>
    <property type="evidence" value="ECO:0007669"/>
    <property type="project" value="TreeGrafter"/>
</dbReference>
<dbReference type="SUPFAM" id="SSF53335">
    <property type="entry name" value="S-adenosyl-L-methionine-dependent methyltransferases"/>
    <property type="match status" value="1"/>
</dbReference>
<evidence type="ECO:0000256" key="3">
    <source>
        <dbReference type="SAM" id="MobiDB-lite"/>
    </source>
</evidence>
<name>A0A6I4U631_9SPHN</name>
<dbReference type="Gene3D" id="3.40.50.12710">
    <property type="match status" value="1"/>
</dbReference>
<comment type="caution">
    <text evidence="4">The sequence shown here is derived from an EMBL/GenBank/DDBJ whole genome shotgun (WGS) entry which is preliminary data.</text>
</comment>
<dbReference type="PANTHER" id="PTHR12049">
    <property type="entry name" value="PROTEIN ARGININE METHYLTRANSFERASE NDUFAF7, MITOCHONDRIAL"/>
    <property type="match status" value="1"/>
</dbReference>
<dbReference type="PANTHER" id="PTHR12049:SF7">
    <property type="entry name" value="PROTEIN ARGININE METHYLTRANSFERASE NDUFAF7, MITOCHONDRIAL"/>
    <property type="match status" value="1"/>
</dbReference>
<keyword evidence="1 4" id="KW-0489">Methyltransferase</keyword>
<keyword evidence="5" id="KW-1185">Reference proteome</keyword>
<proteinExistence type="predicted"/>
<protein>
    <submittedName>
        <fullName evidence="4">Class I SAM-dependent methyltransferase</fullName>
    </submittedName>
</protein>
<dbReference type="AlphaFoldDB" id="A0A6I4U631"/>
<dbReference type="InterPro" id="IPR003788">
    <property type="entry name" value="NDUFAF7"/>
</dbReference>
<accession>A0A6I4U631</accession>
<evidence type="ECO:0000313" key="4">
    <source>
        <dbReference type="EMBL" id="MXP11166.1"/>
    </source>
</evidence>
<dbReference type="InterPro" id="IPR029063">
    <property type="entry name" value="SAM-dependent_MTases_sf"/>
</dbReference>
<organism evidence="4 5">
    <name type="scientific">Alteriqipengyuania halimionae</name>
    <dbReference type="NCBI Taxonomy" id="1926630"/>
    <lineage>
        <taxon>Bacteria</taxon>
        <taxon>Pseudomonadati</taxon>
        <taxon>Pseudomonadota</taxon>
        <taxon>Alphaproteobacteria</taxon>
        <taxon>Sphingomonadales</taxon>
        <taxon>Erythrobacteraceae</taxon>
        <taxon>Alteriqipengyuania</taxon>
    </lineage>
</organism>
<keyword evidence="2 4" id="KW-0808">Transferase</keyword>
<gene>
    <name evidence="4" type="ORF">GRI68_13335</name>
</gene>
<evidence type="ECO:0000313" key="5">
    <source>
        <dbReference type="Proteomes" id="UP000429229"/>
    </source>
</evidence>
<evidence type="ECO:0000256" key="1">
    <source>
        <dbReference type="ARBA" id="ARBA00022603"/>
    </source>
</evidence>